<sequence>FSSCDHELTVSAVLLVAAELLDGPTEPEYIRTAEMFCGTMMGSFRPSDIPEDT</sequence>
<feature type="non-terminal residue" evidence="1">
    <location>
        <position position="1"/>
    </location>
</feature>
<evidence type="ECO:0000313" key="1">
    <source>
        <dbReference type="EMBL" id="MEQ2190109.1"/>
    </source>
</evidence>
<comment type="caution">
    <text evidence="1">The sequence shown here is derived from an EMBL/GenBank/DDBJ whole genome shotgun (WGS) entry which is preliminary data.</text>
</comment>
<proteinExistence type="predicted"/>
<gene>
    <name evidence="1" type="ORF">GOODEAATRI_032275</name>
</gene>
<name>A0ABV0Q2V0_9TELE</name>
<dbReference type="Proteomes" id="UP001476798">
    <property type="component" value="Unassembled WGS sequence"/>
</dbReference>
<accession>A0ABV0Q2V0</accession>
<evidence type="ECO:0000313" key="2">
    <source>
        <dbReference type="Proteomes" id="UP001476798"/>
    </source>
</evidence>
<reference evidence="1 2" key="1">
    <citation type="submission" date="2021-06" db="EMBL/GenBank/DDBJ databases">
        <authorList>
            <person name="Palmer J.M."/>
        </authorList>
    </citation>
    <scope>NUCLEOTIDE SEQUENCE [LARGE SCALE GENOMIC DNA]</scope>
    <source>
        <strain evidence="1 2">GA_2019</strain>
        <tissue evidence="1">Muscle</tissue>
    </source>
</reference>
<dbReference type="EMBL" id="JAHRIO010095877">
    <property type="protein sequence ID" value="MEQ2190109.1"/>
    <property type="molecule type" value="Genomic_DNA"/>
</dbReference>
<protein>
    <submittedName>
        <fullName evidence="1">Uncharacterized protein</fullName>
    </submittedName>
</protein>
<organism evidence="1 2">
    <name type="scientific">Goodea atripinnis</name>
    <dbReference type="NCBI Taxonomy" id="208336"/>
    <lineage>
        <taxon>Eukaryota</taxon>
        <taxon>Metazoa</taxon>
        <taxon>Chordata</taxon>
        <taxon>Craniata</taxon>
        <taxon>Vertebrata</taxon>
        <taxon>Euteleostomi</taxon>
        <taxon>Actinopterygii</taxon>
        <taxon>Neopterygii</taxon>
        <taxon>Teleostei</taxon>
        <taxon>Neoteleostei</taxon>
        <taxon>Acanthomorphata</taxon>
        <taxon>Ovalentaria</taxon>
        <taxon>Atherinomorphae</taxon>
        <taxon>Cyprinodontiformes</taxon>
        <taxon>Goodeidae</taxon>
        <taxon>Goodea</taxon>
    </lineage>
</organism>
<keyword evidence="2" id="KW-1185">Reference proteome</keyword>